<dbReference type="Proteomes" id="UP000030520">
    <property type="component" value="Unassembled WGS sequence"/>
</dbReference>
<reference evidence="1 2" key="1">
    <citation type="submission" date="2014-10" db="EMBL/GenBank/DDBJ databases">
        <title>Genome sequencing of Vibrio variabilis T01.</title>
        <authorList>
            <person name="Chan K.-G."/>
            <person name="Mohamad N.I."/>
        </authorList>
    </citation>
    <scope>NUCLEOTIDE SEQUENCE [LARGE SCALE GENOMIC DNA]</scope>
    <source>
        <strain evidence="1 2">T01</strain>
    </source>
</reference>
<keyword evidence="2" id="KW-1185">Reference proteome</keyword>
<dbReference type="RefSeq" id="WP_038216556.1">
    <property type="nucleotide sequence ID" value="NZ_JRWM01000028.1"/>
</dbReference>
<evidence type="ECO:0000313" key="2">
    <source>
        <dbReference type="Proteomes" id="UP000030520"/>
    </source>
</evidence>
<dbReference type="PIRSF" id="PIRSF034934">
    <property type="entry name" value="AbiF_AbiD"/>
    <property type="match status" value="1"/>
</dbReference>
<dbReference type="EMBL" id="JRWM01000028">
    <property type="protein sequence ID" value="KHA59327.1"/>
    <property type="molecule type" value="Genomic_DNA"/>
</dbReference>
<proteinExistence type="predicted"/>
<comment type="caution">
    <text evidence="1">The sequence shown here is derived from an EMBL/GenBank/DDBJ whole genome shotgun (WGS) entry which is preliminary data.</text>
</comment>
<accession>A0ABR4Y786</accession>
<dbReference type="InterPro" id="IPR017034">
    <property type="entry name" value="Abi_system_AbiD/AbiF"/>
</dbReference>
<sequence>MAYDKPWHSCEDMVVKLRERGLSITDEPKAISYLSRIGYYRLSGYWYAFRELSAPCCPLVKPKGKKDGAQRITLDQFVAGAKFEDAVHLYVFDKKLRLLVLDALERIEVAFRVEVAHLLGERDRFAYLDKDQFFAKFSQQVNPKTGLTDHHDWVTKQAGLINRSREKFIEHNKKKHGLPLPIWIACEVWDFGALSLLYSGMKEDDQDVIAAKFGMSNGRVLAKWLRSLNYLRNVCAHHSRLWNRNIIDQPKLPSSTEIAWVSHFEGDGADRLRARPFMLFCIIKHLMDSINPSSTWWLRLTDLMINEFPDLTHVGLDLKSMGVFDGWQALFREQPDEAQ</sequence>
<gene>
    <name evidence="1" type="ORF">NL53_16435</name>
</gene>
<evidence type="ECO:0000313" key="1">
    <source>
        <dbReference type="EMBL" id="KHA59327.1"/>
    </source>
</evidence>
<protein>
    <submittedName>
        <fullName evidence="1">Abortive phage resistance protein</fullName>
    </submittedName>
</protein>
<name>A0ABR4Y786_9VIBR</name>
<dbReference type="InterPro" id="IPR011664">
    <property type="entry name" value="Abi_system_AbiD/AbiF-like"/>
</dbReference>
<dbReference type="Pfam" id="PF07751">
    <property type="entry name" value="Abi_2"/>
    <property type="match status" value="1"/>
</dbReference>
<organism evidence="1 2">
    <name type="scientific">Vibrio variabilis</name>
    <dbReference type="NCBI Taxonomy" id="990271"/>
    <lineage>
        <taxon>Bacteria</taxon>
        <taxon>Pseudomonadati</taxon>
        <taxon>Pseudomonadota</taxon>
        <taxon>Gammaproteobacteria</taxon>
        <taxon>Vibrionales</taxon>
        <taxon>Vibrionaceae</taxon>
        <taxon>Vibrio</taxon>
    </lineage>
</organism>